<sequence>MEIMLGRFQDQKEKWKCLSKKIVNRAAVFISSPASALRLRDNQITAVPGESLLPGYEKQHFTAQYGSLSPGRAAEISGRIIRHNRLLSLLNLYRPPHGTDTLLLHCPDSTSNPKLMLSPVGSLSDGPAQTLASVEIWPRCLCGDTETYGSLTSLHHRGAVTVTRYPQERGRRWG</sequence>
<keyword evidence="2" id="KW-1185">Reference proteome</keyword>
<reference evidence="1 2" key="1">
    <citation type="submission" date="2024-04" db="EMBL/GenBank/DDBJ databases">
        <authorList>
            <person name="Waldvogel A.-M."/>
            <person name="Schoenle A."/>
        </authorList>
    </citation>
    <scope>NUCLEOTIDE SEQUENCE [LARGE SCALE GENOMIC DNA]</scope>
</reference>
<evidence type="ECO:0000313" key="1">
    <source>
        <dbReference type="EMBL" id="CAL1587435.1"/>
    </source>
</evidence>
<gene>
    <name evidence="1" type="ORF">KC01_LOCUS17395</name>
</gene>
<accession>A0AAV2KBT5</accession>
<name>A0AAV2KBT5_KNICA</name>
<protein>
    <submittedName>
        <fullName evidence="1">Uncharacterized protein</fullName>
    </submittedName>
</protein>
<proteinExistence type="predicted"/>
<dbReference type="AlphaFoldDB" id="A0AAV2KBT5"/>
<dbReference type="Proteomes" id="UP001497482">
    <property type="component" value="Chromosome 18"/>
</dbReference>
<dbReference type="EMBL" id="OZ035840">
    <property type="protein sequence ID" value="CAL1587435.1"/>
    <property type="molecule type" value="Genomic_DNA"/>
</dbReference>
<organism evidence="1 2">
    <name type="scientific">Knipowitschia caucasica</name>
    <name type="common">Caucasian dwarf goby</name>
    <name type="synonym">Pomatoschistus caucasicus</name>
    <dbReference type="NCBI Taxonomy" id="637954"/>
    <lineage>
        <taxon>Eukaryota</taxon>
        <taxon>Metazoa</taxon>
        <taxon>Chordata</taxon>
        <taxon>Craniata</taxon>
        <taxon>Vertebrata</taxon>
        <taxon>Euteleostomi</taxon>
        <taxon>Actinopterygii</taxon>
        <taxon>Neopterygii</taxon>
        <taxon>Teleostei</taxon>
        <taxon>Neoteleostei</taxon>
        <taxon>Acanthomorphata</taxon>
        <taxon>Gobiaria</taxon>
        <taxon>Gobiiformes</taxon>
        <taxon>Gobioidei</taxon>
        <taxon>Gobiidae</taxon>
        <taxon>Gobiinae</taxon>
        <taxon>Knipowitschia</taxon>
    </lineage>
</organism>
<evidence type="ECO:0000313" key="2">
    <source>
        <dbReference type="Proteomes" id="UP001497482"/>
    </source>
</evidence>